<evidence type="ECO:0000313" key="12">
    <source>
        <dbReference type="Proteomes" id="UP000095282"/>
    </source>
</evidence>
<reference evidence="13" key="1">
    <citation type="submission" date="2016-11" db="UniProtKB">
        <authorList>
            <consortium name="WormBaseParasite"/>
        </authorList>
    </citation>
    <scope>IDENTIFICATION</scope>
</reference>
<name>A0A1I7TAT2_9PELO</name>
<evidence type="ECO:0000256" key="9">
    <source>
        <dbReference type="ARBA" id="ARBA00023242"/>
    </source>
</evidence>
<comment type="similarity">
    <text evidence="1">Belongs to the nuclear hormone receptor family.</text>
</comment>
<dbReference type="Gene3D" id="3.30.50.10">
    <property type="entry name" value="Erythroid Transcription Factor GATA-1, subunit A"/>
    <property type="match status" value="1"/>
</dbReference>
<accession>A0A1I7TAT2</accession>
<evidence type="ECO:0000256" key="5">
    <source>
        <dbReference type="ARBA" id="ARBA00023015"/>
    </source>
</evidence>
<evidence type="ECO:0000259" key="11">
    <source>
        <dbReference type="PROSITE" id="PS51843"/>
    </source>
</evidence>
<dbReference type="Proteomes" id="UP000095282">
    <property type="component" value="Unplaced"/>
</dbReference>
<dbReference type="InterPro" id="IPR000536">
    <property type="entry name" value="Nucl_hrmn_rcpt_lig-bd"/>
</dbReference>
<dbReference type="WBParaSite" id="Csp11.Scaffold566.g4117.t1">
    <property type="protein sequence ID" value="Csp11.Scaffold566.g4117.t1"/>
    <property type="gene ID" value="Csp11.Scaffold566.g4117"/>
</dbReference>
<keyword evidence="8" id="KW-0675">Receptor</keyword>
<dbReference type="AlphaFoldDB" id="A0A1I7TAT2"/>
<dbReference type="PROSITE" id="PS51843">
    <property type="entry name" value="NR_LBD"/>
    <property type="match status" value="1"/>
</dbReference>
<keyword evidence="12" id="KW-1185">Reference proteome</keyword>
<evidence type="ECO:0000256" key="6">
    <source>
        <dbReference type="ARBA" id="ARBA00023125"/>
    </source>
</evidence>
<evidence type="ECO:0000313" key="13">
    <source>
        <dbReference type="WBParaSite" id="Csp11.Scaffold566.g4117.t1"/>
    </source>
</evidence>
<evidence type="ECO:0000256" key="2">
    <source>
        <dbReference type="ARBA" id="ARBA00022723"/>
    </source>
</evidence>
<feature type="domain" description="Nuclear receptor" evidence="10">
    <location>
        <begin position="1"/>
        <end position="60"/>
    </location>
</feature>
<dbReference type="GO" id="GO:0043565">
    <property type="term" value="F:sequence-specific DNA binding"/>
    <property type="evidence" value="ECO:0007669"/>
    <property type="project" value="InterPro"/>
</dbReference>
<evidence type="ECO:0000256" key="8">
    <source>
        <dbReference type="ARBA" id="ARBA00023170"/>
    </source>
</evidence>
<keyword evidence="2" id="KW-0479">Metal-binding</keyword>
<evidence type="ECO:0000259" key="10">
    <source>
        <dbReference type="PROSITE" id="PS51030"/>
    </source>
</evidence>
<dbReference type="Gene3D" id="1.10.565.10">
    <property type="entry name" value="Retinoid X Receptor"/>
    <property type="match status" value="1"/>
</dbReference>
<protein>
    <submittedName>
        <fullName evidence="13">NR LBD domain-containing protein</fullName>
    </submittedName>
</protein>
<sequence length="382" mass="44447">MSCRACAAFFRRAATQKSKIPQKVCENGNCEIFENGKYQCKMCRLKKCYAVGMDSSKFQNDHDPLSSTRTYLSRGRVFSPQSLANFVGRPEFILLCEPDKASHIKSIIDVSYLIHKAIRIFQSDSMATIPYKFENSLEKITFAMEEMKIKKASQKIEVMKKIGKEESLMFFEKNFIAAAQWFAELPEFAKLDLNVKIEILKSSWLLWLRLEKLSETAEFHRRFILGGDVFMCSENACLSVQDVEMDLKWCTNYSLDQLKDFLMPDFNTLWKQSVEALIEIEPTNIEINFMLIQLSLNEAGKKHQGKILEVTERIQQIHANHLHEYYTKTVKMSNYSGRLAKLMRVIHAIEADVRERKERSHIGKIFNLFSVEYSHPEMFEFA</sequence>
<proteinExistence type="inferred from homology"/>
<dbReference type="eggNOG" id="KOG3575">
    <property type="taxonomic scope" value="Eukaryota"/>
</dbReference>
<keyword evidence="3" id="KW-0863">Zinc-finger</keyword>
<keyword evidence="4" id="KW-0862">Zinc</keyword>
<feature type="domain" description="NR LBD" evidence="11">
    <location>
        <begin position="122"/>
        <end position="382"/>
    </location>
</feature>
<dbReference type="PANTHER" id="PTHR45680">
    <property type="entry name" value="NUCLEAR HORMONE RECEPTOR FAMILY"/>
    <property type="match status" value="1"/>
</dbReference>
<dbReference type="SUPFAM" id="SSF57716">
    <property type="entry name" value="Glucocorticoid receptor-like (DNA-binding domain)"/>
    <property type="match status" value="1"/>
</dbReference>
<dbReference type="Pfam" id="PF00105">
    <property type="entry name" value="zf-C4"/>
    <property type="match status" value="1"/>
</dbReference>
<dbReference type="GO" id="GO:0008270">
    <property type="term" value="F:zinc ion binding"/>
    <property type="evidence" value="ECO:0007669"/>
    <property type="project" value="UniProtKB-KW"/>
</dbReference>
<evidence type="ECO:0000256" key="4">
    <source>
        <dbReference type="ARBA" id="ARBA00022833"/>
    </source>
</evidence>
<dbReference type="SMART" id="SM00430">
    <property type="entry name" value="HOLI"/>
    <property type="match status" value="1"/>
</dbReference>
<dbReference type="GO" id="GO:0003700">
    <property type="term" value="F:DNA-binding transcription factor activity"/>
    <property type="evidence" value="ECO:0007669"/>
    <property type="project" value="InterPro"/>
</dbReference>
<dbReference type="STRING" id="1561998.A0A1I7TAT2"/>
<keyword evidence="7" id="KW-0804">Transcription</keyword>
<organism evidence="12 13">
    <name type="scientific">Caenorhabditis tropicalis</name>
    <dbReference type="NCBI Taxonomy" id="1561998"/>
    <lineage>
        <taxon>Eukaryota</taxon>
        <taxon>Metazoa</taxon>
        <taxon>Ecdysozoa</taxon>
        <taxon>Nematoda</taxon>
        <taxon>Chromadorea</taxon>
        <taxon>Rhabditida</taxon>
        <taxon>Rhabditina</taxon>
        <taxon>Rhabditomorpha</taxon>
        <taxon>Rhabditoidea</taxon>
        <taxon>Rhabditidae</taxon>
        <taxon>Peloderinae</taxon>
        <taxon>Caenorhabditis</taxon>
    </lineage>
</organism>
<keyword evidence="9" id="KW-0539">Nucleus</keyword>
<dbReference type="PANTHER" id="PTHR45680:SF9">
    <property type="entry name" value="NUCLEAR HORMONE RECEPTOR FAMILY-RELATED"/>
    <property type="match status" value="1"/>
</dbReference>
<keyword evidence="5" id="KW-0805">Transcription regulation</keyword>
<evidence type="ECO:0000256" key="3">
    <source>
        <dbReference type="ARBA" id="ARBA00022771"/>
    </source>
</evidence>
<dbReference type="PROSITE" id="PS51030">
    <property type="entry name" value="NUCLEAR_REC_DBD_2"/>
    <property type="match status" value="1"/>
</dbReference>
<keyword evidence="6" id="KW-0238">DNA-binding</keyword>
<dbReference type="Pfam" id="PF00104">
    <property type="entry name" value="Hormone_recep"/>
    <property type="match status" value="1"/>
</dbReference>
<dbReference type="InterPro" id="IPR013088">
    <property type="entry name" value="Znf_NHR/GATA"/>
</dbReference>
<dbReference type="SUPFAM" id="SSF48508">
    <property type="entry name" value="Nuclear receptor ligand-binding domain"/>
    <property type="match status" value="1"/>
</dbReference>
<dbReference type="InterPro" id="IPR051152">
    <property type="entry name" value="C.elegans_Orphan_NR"/>
</dbReference>
<dbReference type="PRINTS" id="PR00047">
    <property type="entry name" value="STROIDFINGER"/>
</dbReference>
<dbReference type="InterPro" id="IPR001628">
    <property type="entry name" value="Znf_hrmn_rcpt"/>
</dbReference>
<evidence type="ECO:0000256" key="1">
    <source>
        <dbReference type="ARBA" id="ARBA00005993"/>
    </source>
</evidence>
<evidence type="ECO:0000256" key="7">
    <source>
        <dbReference type="ARBA" id="ARBA00023163"/>
    </source>
</evidence>
<dbReference type="SMART" id="SM00399">
    <property type="entry name" value="ZnF_C4"/>
    <property type="match status" value="1"/>
</dbReference>
<dbReference type="InterPro" id="IPR035500">
    <property type="entry name" value="NHR-like_dom_sf"/>
</dbReference>